<protein>
    <submittedName>
        <fullName evidence="2">Uncharacterized protein</fullName>
    </submittedName>
</protein>
<keyword evidence="1" id="KW-0472">Membrane</keyword>
<dbReference type="AlphaFoldDB" id="A0A834KMH0"/>
<dbReference type="EMBL" id="JACSDZ010000003">
    <property type="protein sequence ID" value="KAF7409423.1"/>
    <property type="molecule type" value="Genomic_DNA"/>
</dbReference>
<evidence type="ECO:0000256" key="1">
    <source>
        <dbReference type="SAM" id="Phobius"/>
    </source>
</evidence>
<dbReference type="Proteomes" id="UP000617340">
    <property type="component" value="Unassembled WGS sequence"/>
</dbReference>
<comment type="caution">
    <text evidence="2">The sequence shown here is derived from an EMBL/GenBank/DDBJ whole genome shotgun (WGS) entry which is preliminary data.</text>
</comment>
<organism evidence="2 3">
    <name type="scientific">Vespula germanica</name>
    <name type="common">German yellow jacket</name>
    <name type="synonym">Paravespula germanica</name>
    <dbReference type="NCBI Taxonomy" id="30212"/>
    <lineage>
        <taxon>Eukaryota</taxon>
        <taxon>Metazoa</taxon>
        <taxon>Ecdysozoa</taxon>
        <taxon>Arthropoda</taxon>
        <taxon>Hexapoda</taxon>
        <taxon>Insecta</taxon>
        <taxon>Pterygota</taxon>
        <taxon>Neoptera</taxon>
        <taxon>Endopterygota</taxon>
        <taxon>Hymenoptera</taxon>
        <taxon>Apocrita</taxon>
        <taxon>Aculeata</taxon>
        <taxon>Vespoidea</taxon>
        <taxon>Vespidae</taxon>
        <taxon>Vespinae</taxon>
        <taxon>Vespula</taxon>
    </lineage>
</organism>
<evidence type="ECO:0000313" key="3">
    <source>
        <dbReference type="Proteomes" id="UP000617340"/>
    </source>
</evidence>
<keyword evidence="1" id="KW-0812">Transmembrane</keyword>
<sequence>MSYLPVTMFEIQHAQRSSRPLASSSERTTLCSSFPYSSLQSYRTVLGCRSSCNCLCYTDSSTTVFVIILVTKSPTETNDSSTVYGGLIGPVAVAAASVIVMAVVVVVLVLVVVVVVVEVVIQHNG</sequence>
<feature type="transmembrane region" description="Helical" evidence="1">
    <location>
        <begin position="91"/>
        <end position="121"/>
    </location>
</feature>
<proteinExistence type="predicted"/>
<evidence type="ECO:0000313" key="2">
    <source>
        <dbReference type="EMBL" id="KAF7409423.1"/>
    </source>
</evidence>
<accession>A0A834KMH0</accession>
<name>A0A834KMH0_VESGE</name>
<keyword evidence="3" id="KW-1185">Reference proteome</keyword>
<reference evidence="2" key="1">
    <citation type="journal article" date="2020" name="G3 (Bethesda)">
        <title>High-Quality Assemblies for Three Invasive Social Wasps from the &lt;i&gt;Vespula&lt;/i&gt; Genus.</title>
        <authorList>
            <person name="Harrop T.W.R."/>
            <person name="Guhlin J."/>
            <person name="McLaughlin G.M."/>
            <person name="Permina E."/>
            <person name="Stockwell P."/>
            <person name="Gilligan J."/>
            <person name="Le Lec M.F."/>
            <person name="Gruber M.A.M."/>
            <person name="Quinn O."/>
            <person name="Lovegrove M."/>
            <person name="Duncan E.J."/>
            <person name="Remnant E.J."/>
            <person name="Van Eeckhoven J."/>
            <person name="Graham B."/>
            <person name="Knapp R.A."/>
            <person name="Langford K.W."/>
            <person name="Kronenberg Z."/>
            <person name="Press M.O."/>
            <person name="Eacker S.M."/>
            <person name="Wilson-Rankin E.E."/>
            <person name="Purcell J."/>
            <person name="Lester P.J."/>
            <person name="Dearden P.K."/>
        </authorList>
    </citation>
    <scope>NUCLEOTIDE SEQUENCE</scope>
    <source>
        <strain evidence="2">Linc-1</strain>
    </source>
</reference>
<gene>
    <name evidence="2" type="ORF">HZH68_003804</name>
</gene>
<keyword evidence="1" id="KW-1133">Transmembrane helix</keyword>